<dbReference type="InterPro" id="IPR004837">
    <property type="entry name" value="NaCa_Exmemb"/>
</dbReference>
<feature type="transmembrane region" description="Helical" evidence="5">
    <location>
        <begin position="110"/>
        <end position="127"/>
    </location>
</feature>
<dbReference type="EMBL" id="AP008231">
    <property type="protein sequence ID" value="BAD79461.1"/>
    <property type="molecule type" value="Genomic_DNA"/>
</dbReference>
<evidence type="ECO:0000256" key="3">
    <source>
        <dbReference type="ARBA" id="ARBA00022989"/>
    </source>
</evidence>
<dbReference type="AlphaFoldDB" id="A0A0H3K2K2"/>
<proteinExistence type="predicted"/>
<evidence type="ECO:0000256" key="1">
    <source>
        <dbReference type="ARBA" id="ARBA00004141"/>
    </source>
</evidence>
<comment type="subcellular location">
    <subcellularLocation>
        <location evidence="1">Membrane</location>
        <topology evidence="1">Multi-pass membrane protein</topology>
    </subcellularLocation>
</comment>
<keyword evidence="2 5" id="KW-0812">Transmembrane</keyword>
<reference evidence="7 8" key="1">
    <citation type="journal article" date="2007" name="Photosyn. Res.">
        <title>Complete nucleotide sequence of the freshwater unicellular cyanobacterium Synechococcus elongatus PCC 6301 chromosome: gene content and organization.</title>
        <authorList>
            <person name="Sugita C."/>
            <person name="Ogata K."/>
            <person name="Shikata M."/>
            <person name="Jikuya H."/>
            <person name="Takano J."/>
            <person name="Furumichi M."/>
            <person name="Kanehisa M."/>
            <person name="Omata T."/>
            <person name="Sugiura M."/>
            <person name="Sugita M."/>
        </authorList>
    </citation>
    <scope>NUCLEOTIDE SEQUENCE [LARGE SCALE GENOMIC DNA]</scope>
    <source>
        <strain evidence="8">ATCC 27144 / PCC 6301 / SAUG 1402/1</strain>
    </source>
</reference>
<dbReference type="PANTHER" id="PTHR10846:SF8">
    <property type="entry name" value="INNER MEMBRANE PROTEIN YRBG"/>
    <property type="match status" value="1"/>
</dbReference>
<evidence type="ECO:0000256" key="4">
    <source>
        <dbReference type="ARBA" id="ARBA00023136"/>
    </source>
</evidence>
<keyword evidence="3 5" id="KW-1133">Transmembrane helix</keyword>
<dbReference type="NCBIfam" id="TIGR00367">
    <property type="entry name" value="calcium/sodium antiporter"/>
    <property type="match status" value="1"/>
</dbReference>
<dbReference type="GO" id="GO:0006874">
    <property type="term" value="P:intracellular calcium ion homeostasis"/>
    <property type="evidence" value="ECO:0007669"/>
    <property type="project" value="TreeGrafter"/>
</dbReference>
<feature type="transmembrane region" description="Helical" evidence="5">
    <location>
        <begin position="338"/>
        <end position="360"/>
    </location>
</feature>
<organism evidence="7 8">
    <name type="scientific">Synechococcus sp. (strain ATCC 27144 / PCC 6301 / SAUG 1402/1)</name>
    <name type="common">Anacystis nidulans</name>
    <dbReference type="NCBI Taxonomy" id="269084"/>
    <lineage>
        <taxon>Bacteria</taxon>
        <taxon>Bacillati</taxon>
        <taxon>Cyanobacteriota</taxon>
        <taxon>Cyanophyceae</taxon>
        <taxon>Synechococcales</taxon>
        <taxon>Synechococcaceae</taxon>
        <taxon>Synechococcus</taxon>
    </lineage>
</organism>
<feature type="transmembrane region" description="Helical" evidence="5">
    <location>
        <begin position="77"/>
        <end position="98"/>
    </location>
</feature>
<feature type="transmembrane region" description="Helical" evidence="5">
    <location>
        <begin position="310"/>
        <end position="326"/>
    </location>
</feature>
<evidence type="ECO:0000313" key="7">
    <source>
        <dbReference type="EMBL" id="BAD79461.1"/>
    </source>
</evidence>
<dbReference type="Gene3D" id="1.20.1420.30">
    <property type="entry name" value="NCX, central ion-binding region"/>
    <property type="match status" value="1"/>
</dbReference>
<name>A0A0H3K2K2_SYNP6</name>
<evidence type="ECO:0000256" key="2">
    <source>
        <dbReference type="ARBA" id="ARBA00022692"/>
    </source>
</evidence>
<evidence type="ECO:0000313" key="8">
    <source>
        <dbReference type="Proteomes" id="UP000001175"/>
    </source>
</evidence>
<feature type="transmembrane region" description="Helical" evidence="5">
    <location>
        <begin position="255"/>
        <end position="274"/>
    </location>
</feature>
<accession>A0A0H3K2K2</accession>
<sequence length="370" mass="38810">MMLAIASMLINLLFLLLGLVILVAGAEFLVRGASKLAALVGLSPLIIGLTVVAYGTSAPELAVSIQAVLEGSNDISLGNVVGSNIFNVLFILGISALITPLQVAQQLVRLDVPIMIATAGLVYGMALDGRISRLDGIVLVVLGVLYTVFQVRQGGEEPDPEVQAEYAEEYGLGDRPPLWQQLLLIAAGLGLLILGAKLLIDNSVAVARTLGISELLIGLTIVAAGTSLPELATSVVASLKGERDIAVGNVVGSNIFNILIVLGVAAIIASNGVLVDAQAAKVDLPVMVGISLLCLPIFFSGFIISRWEGILLLGAYSAYFAELVLQELQNPLLLSLRWVLVLIIVPMATITTVSAAYQAWRKLPSSRSQS</sequence>
<protein>
    <submittedName>
        <fullName evidence="7">Sodium/calcium exchanger protein</fullName>
    </submittedName>
</protein>
<feature type="transmembrane region" description="Helical" evidence="5">
    <location>
        <begin position="134"/>
        <end position="151"/>
    </location>
</feature>
<dbReference type="eggNOG" id="COG0530">
    <property type="taxonomic scope" value="Bacteria"/>
</dbReference>
<feature type="domain" description="Sodium/calcium exchanger membrane region" evidence="6">
    <location>
        <begin position="12"/>
        <end position="151"/>
    </location>
</feature>
<dbReference type="Proteomes" id="UP000001175">
    <property type="component" value="Chromosome"/>
</dbReference>
<dbReference type="Pfam" id="PF01699">
    <property type="entry name" value="Na_Ca_ex"/>
    <property type="match status" value="2"/>
</dbReference>
<dbReference type="InterPro" id="IPR004481">
    <property type="entry name" value="K/Na/Ca-exchanger"/>
</dbReference>
<feature type="transmembrane region" description="Helical" evidence="5">
    <location>
        <begin position="286"/>
        <end position="304"/>
    </location>
</feature>
<dbReference type="GO" id="GO:0005262">
    <property type="term" value="F:calcium channel activity"/>
    <property type="evidence" value="ECO:0007669"/>
    <property type="project" value="TreeGrafter"/>
</dbReference>
<feature type="domain" description="Sodium/calcium exchanger membrane region" evidence="6">
    <location>
        <begin position="182"/>
        <end position="320"/>
    </location>
</feature>
<dbReference type="KEGG" id="syc:syc1271_d"/>
<feature type="transmembrane region" description="Helical" evidence="5">
    <location>
        <begin position="178"/>
        <end position="200"/>
    </location>
</feature>
<evidence type="ECO:0000256" key="5">
    <source>
        <dbReference type="SAM" id="Phobius"/>
    </source>
</evidence>
<dbReference type="PANTHER" id="PTHR10846">
    <property type="entry name" value="SODIUM/POTASSIUM/CALCIUM EXCHANGER"/>
    <property type="match status" value="1"/>
</dbReference>
<feature type="transmembrane region" description="Helical" evidence="5">
    <location>
        <begin position="36"/>
        <end position="56"/>
    </location>
</feature>
<dbReference type="GO" id="GO:0008273">
    <property type="term" value="F:calcium, potassium:sodium antiporter activity"/>
    <property type="evidence" value="ECO:0007669"/>
    <property type="project" value="TreeGrafter"/>
</dbReference>
<dbReference type="Gene3D" id="6.10.280.80">
    <property type="entry name" value="NCX, peripheral helical region"/>
    <property type="match status" value="1"/>
</dbReference>
<keyword evidence="4 5" id="KW-0472">Membrane</keyword>
<gene>
    <name evidence="7" type="ordered locus">syc1271_d</name>
</gene>
<dbReference type="GO" id="GO:0005886">
    <property type="term" value="C:plasma membrane"/>
    <property type="evidence" value="ECO:0007669"/>
    <property type="project" value="TreeGrafter"/>
</dbReference>
<dbReference type="InterPro" id="IPR044880">
    <property type="entry name" value="NCX_ion-bd_dom_sf"/>
</dbReference>
<evidence type="ECO:0000259" key="6">
    <source>
        <dbReference type="Pfam" id="PF01699"/>
    </source>
</evidence>